<name>A0A3B1CFG0_9ZZZZ</name>
<dbReference type="InterPro" id="IPR004846">
    <property type="entry name" value="T2SS/T3SS_dom"/>
</dbReference>
<dbReference type="GO" id="GO:0015627">
    <property type="term" value="C:type II protein secretion system complex"/>
    <property type="evidence" value="ECO:0007669"/>
    <property type="project" value="TreeGrafter"/>
</dbReference>
<keyword evidence="2" id="KW-0812">Transmembrane</keyword>
<dbReference type="InterPro" id="IPR005644">
    <property type="entry name" value="NolW-like"/>
</dbReference>
<dbReference type="Gene3D" id="3.30.1370.120">
    <property type="match status" value="3"/>
</dbReference>
<dbReference type="PANTHER" id="PTHR30332">
    <property type="entry name" value="PROBABLE GENERAL SECRETION PATHWAY PROTEIN D"/>
    <property type="match status" value="1"/>
</dbReference>
<evidence type="ECO:0000259" key="6">
    <source>
        <dbReference type="Pfam" id="PF00263"/>
    </source>
</evidence>
<dbReference type="Pfam" id="PF00263">
    <property type="entry name" value="Secretin"/>
    <property type="match status" value="1"/>
</dbReference>
<dbReference type="Pfam" id="PF21305">
    <property type="entry name" value="type_II_gspD_N0"/>
    <property type="match status" value="1"/>
</dbReference>
<dbReference type="InterPro" id="IPR050810">
    <property type="entry name" value="Bact_Secretion_Sys_Channel"/>
</dbReference>
<dbReference type="Pfam" id="PF03958">
    <property type="entry name" value="Secretin_N"/>
    <property type="match status" value="2"/>
</dbReference>
<feature type="domain" description="NolW-like" evidence="7">
    <location>
        <begin position="306"/>
        <end position="375"/>
    </location>
</feature>
<dbReference type="AlphaFoldDB" id="A0A3B1CFG0"/>
<evidence type="ECO:0000313" key="9">
    <source>
        <dbReference type="EMBL" id="VAX17495.1"/>
    </source>
</evidence>
<evidence type="ECO:0000259" key="8">
    <source>
        <dbReference type="Pfam" id="PF21305"/>
    </source>
</evidence>
<dbReference type="InterPro" id="IPR001775">
    <property type="entry name" value="GspD/PilQ"/>
</dbReference>
<dbReference type="EMBL" id="UOGC01000052">
    <property type="protein sequence ID" value="VAX17495.1"/>
    <property type="molecule type" value="Genomic_DNA"/>
</dbReference>
<keyword evidence="3" id="KW-0732">Signal</keyword>
<dbReference type="PRINTS" id="PR00811">
    <property type="entry name" value="BCTERIALGSPD"/>
</dbReference>
<dbReference type="GO" id="GO:0009306">
    <property type="term" value="P:protein secretion"/>
    <property type="evidence" value="ECO:0007669"/>
    <property type="project" value="InterPro"/>
</dbReference>
<organism evidence="9">
    <name type="scientific">hydrothermal vent metagenome</name>
    <dbReference type="NCBI Taxonomy" id="652676"/>
    <lineage>
        <taxon>unclassified sequences</taxon>
        <taxon>metagenomes</taxon>
        <taxon>ecological metagenomes</taxon>
    </lineage>
</organism>
<reference evidence="9" key="1">
    <citation type="submission" date="2018-06" db="EMBL/GenBank/DDBJ databases">
        <authorList>
            <person name="Zhirakovskaya E."/>
        </authorList>
    </citation>
    <scope>NUCLEOTIDE SEQUENCE</scope>
</reference>
<evidence type="ECO:0000256" key="4">
    <source>
        <dbReference type="ARBA" id="ARBA00023136"/>
    </source>
</evidence>
<accession>A0A3B1CFG0</accession>
<evidence type="ECO:0000256" key="5">
    <source>
        <dbReference type="SAM" id="MobiDB-lite"/>
    </source>
</evidence>
<feature type="region of interest" description="Disordered" evidence="5">
    <location>
        <begin position="675"/>
        <end position="780"/>
    </location>
</feature>
<dbReference type="InterPro" id="IPR049371">
    <property type="entry name" value="GspD-like_N0"/>
</dbReference>
<evidence type="ECO:0000256" key="1">
    <source>
        <dbReference type="ARBA" id="ARBA00004370"/>
    </source>
</evidence>
<feature type="domain" description="NolW-like" evidence="7">
    <location>
        <begin position="156"/>
        <end position="216"/>
    </location>
</feature>
<evidence type="ECO:0000259" key="7">
    <source>
        <dbReference type="Pfam" id="PF03958"/>
    </source>
</evidence>
<dbReference type="InterPro" id="IPR038591">
    <property type="entry name" value="NolW-like_sf"/>
</dbReference>
<gene>
    <name evidence="9" type="ORF">MNBD_NITROSPINAE01-205</name>
</gene>
<protein>
    <submittedName>
        <fullName evidence="9">General secretion pathway protein D</fullName>
    </submittedName>
</protein>
<dbReference type="PANTHER" id="PTHR30332:SF24">
    <property type="entry name" value="SECRETIN GSPD-RELATED"/>
    <property type="match status" value="1"/>
</dbReference>
<keyword evidence="4" id="KW-0472">Membrane</keyword>
<feature type="compositionally biased region" description="Basic and acidic residues" evidence="5">
    <location>
        <begin position="712"/>
        <end position="734"/>
    </location>
</feature>
<comment type="subcellular location">
    <subcellularLocation>
        <location evidence="1">Membrane</location>
    </subcellularLocation>
</comment>
<dbReference type="GO" id="GO:0016020">
    <property type="term" value="C:membrane"/>
    <property type="evidence" value="ECO:0007669"/>
    <property type="project" value="UniProtKB-SubCell"/>
</dbReference>
<feature type="domain" description="Type II/III secretion system secretin-like" evidence="6">
    <location>
        <begin position="468"/>
        <end position="638"/>
    </location>
</feature>
<sequence length="780" mass="84442">MRKSIGSFAVPLFTVFLMLGATSLGYSANTGKITLNFQETDIKAVVQAIGKMTGKTFLLDPRVKGTVDIISSSPVSTSIVYDILITTLRLHGFTAIETNGVTKIVPEALAKHYGGPVVKNRTSLRWAPIKGQDMEPTIEPYNGTGKTGMAGDRIITQVYPLTHVSAKEVLSTIKPLVGPTSVAMAFQSSNTLLITDYASNIKRLDEVIANLDIPEQGEVEVIALKHIYPVDFIEIFEKLYLNRPAGTPPTPQGMSAGSGVVGRFSVIPDMRTNSIIVRSNNEYMSARIHELLGKIDVPSARKDNIRLVKIQHADVKKVAEALNKLIPKTKFKNGKTLPVVVHADVESKSLIISAPEAIYRSLRGVISELDVRRKQVFLEALIAEVTSDKVSAFGIQWQSLRGFEANRAPGMTAVGGVNLGPTGSEIGNAGASLTSGSPPGGFTVGLINGAITLADGTVIPNLMALASALETDTDANILSTPTLLTLDNEVGKIIVGQNVPFLTGSYAPSTGGTTNTVNPFQTIERKDIGLKLTIKPVISDTGTIKLEIFEEVSSLLPFTVQTGTVDIVVNKRSLESTVLVNDGQIIVLGGLIKDNVSLSEERVPFFGSIPIIGNLFRHETRQYRKTNLMVFIRPYIIKDVNDSDRFTEKAYNYTIGEQGEVKADPHLLLLDVPTPTLPELDMHDKNGKPAPEVPTSGKSMTEPPPAKAPGPKKSETITQEQKKEPLAKTKEPAQTKKKGLFSWFKSDKKAEPATTPEKTGPATEKPKQIEFEVTEGDWEF</sequence>
<feature type="domain" description="GspD-like N0" evidence="8">
    <location>
        <begin position="35"/>
        <end position="104"/>
    </location>
</feature>
<proteinExistence type="predicted"/>
<evidence type="ECO:0000256" key="3">
    <source>
        <dbReference type="ARBA" id="ARBA00022729"/>
    </source>
</evidence>
<evidence type="ECO:0000256" key="2">
    <source>
        <dbReference type="ARBA" id="ARBA00022692"/>
    </source>
</evidence>